<feature type="domain" description="Type I restriction modification DNA specificity" evidence="4">
    <location>
        <begin position="207"/>
        <end position="375"/>
    </location>
</feature>
<keyword evidence="5" id="KW-0540">Nuclease</keyword>
<dbReference type="Proteomes" id="UP000595086">
    <property type="component" value="Chromosome"/>
</dbReference>
<feature type="domain" description="Type I restriction modification DNA specificity" evidence="4">
    <location>
        <begin position="2"/>
        <end position="172"/>
    </location>
</feature>
<gene>
    <name evidence="5" type="ORF">I6G42_07570</name>
</gene>
<keyword evidence="3" id="KW-0238">DNA-binding</keyword>
<evidence type="ECO:0000256" key="1">
    <source>
        <dbReference type="ARBA" id="ARBA00010923"/>
    </source>
</evidence>
<reference evidence="5 6" key="1">
    <citation type="submission" date="2020-12" db="EMBL/GenBank/DDBJ databases">
        <title>FDA dAtabase for Regulatory Grade micrObial Sequences (FDA-ARGOS): Supporting development and validation of Infectious Disease Dx tests.</title>
        <authorList>
            <person name="Sproer C."/>
            <person name="Gronow S."/>
            <person name="Severitt S."/>
            <person name="Schroder I."/>
            <person name="Tallon L."/>
            <person name="Sadzewicz L."/>
            <person name="Zhao X."/>
            <person name="Boylan J."/>
            <person name="Ott S."/>
            <person name="Bowen H."/>
            <person name="Vavikolanu K."/>
            <person name="Mehta A."/>
            <person name="Aluvathingal J."/>
            <person name="Nadendla S."/>
            <person name="Lowell S."/>
            <person name="Myers T."/>
            <person name="Yan Y."/>
            <person name="Sichtig H."/>
        </authorList>
    </citation>
    <scope>NUCLEOTIDE SEQUENCE [LARGE SCALE GENOMIC DNA]</scope>
    <source>
        <strain evidence="5 6">FDAARGOS_885</strain>
    </source>
</reference>
<proteinExistence type="inferred from homology"/>
<evidence type="ECO:0000259" key="4">
    <source>
        <dbReference type="Pfam" id="PF01420"/>
    </source>
</evidence>
<dbReference type="REBASE" id="488849">
    <property type="entry name" value="S1.Sor885ORF7575P"/>
</dbReference>
<evidence type="ECO:0000313" key="6">
    <source>
        <dbReference type="Proteomes" id="UP000595086"/>
    </source>
</evidence>
<dbReference type="PANTHER" id="PTHR30408:SF12">
    <property type="entry name" value="TYPE I RESTRICTION ENZYME MJAVIII SPECIFICITY SUBUNIT"/>
    <property type="match status" value="1"/>
</dbReference>
<protein>
    <submittedName>
        <fullName evidence="5">Restriction endonuclease subunit S</fullName>
    </submittedName>
</protein>
<dbReference type="InterPro" id="IPR044946">
    <property type="entry name" value="Restrct_endonuc_typeI_TRD_sf"/>
</dbReference>
<sequence length="388" mass="43890">MKKVKLGEVCEIRIGKTPNRSQTLYWGGDYPWLSISDMKGKILCTTKEKITQEAVQKEKMQIVSKGTVVMSFKLSIGKVGILAENMYTNEAIANFVVKNNKMLFNEYLYYALQGMNFDSLTDRAVMGRTLNKAKLNNLSIVYNEPFMQQQIVLRLDGVNKLIESRKQQLSELSKLVKSRFNEMFGDPVLNEMGWEKHRLSKLTLKIGSGATPRGGRESYVNEGIALIRSMNVYDGKFIFKDLAYLTNVQAEKLNNVIVESDDVLLNITGASVSRCCIVPQNILPARVNQHVSIIRCKKHLLSPIFLNQLLITSEFKSLLLKIGESSGATRQAITKNQIEELYIPLPPLSLQNEFADFVAQVDKSQLAIQKSLEELETLKKSLMQEYFG</sequence>
<dbReference type="GO" id="GO:0009307">
    <property type="term" value="P:DNA restriction-modification system"/>
    <property type="evidence" value="ECO:0007669"/>
    <property type="project" value="UniProtKB-KW"/>
</dbReference>
<keyword evidence="2" id="KW-0680">Restriction system</keyword>
<comment type="similarity">
    <text evidence="1">Belongs to the type-I restriction system S methylase family.</text>
</comment>
<dbReference type="Gene3D" id="3.90.220.20">
    <property type="entry name" value="DNA methylase specificity domains"/>
    <property type="match status" value="2"/>
</dbReference>
<dbReference type="RefSeq" id="WP_038805351.1">
    <property type="nucleotide sequence ID" value="NZ_CP065707.1"/>
</dbReference>
<dbReference type="GO" id="GO:0004519">
    <property type="term" value="F:endonuclease activity"/>
    <property type="evidence" value="ECO:0007669"/>
    <property type="project" value="UniProtKB-KW"/>
</dbReference>
<dbReference type="SUPFAM" id="SSF116734">
    <property type="entry name" value="DNA methylase specificity domain"/>
    <property type="match status" value="2"/>
</dbReference>
<dbReference type="AlphaFoldDB" id="A0A7T2ZVX4"/>
<evidence type="ECO:0000313" key="5">
    <source>
        <dbReference type="EMBL" id="QPT01406.1"/>
    </source>
</evidence>
<keyword evidence="5" id="KW-0378">Hydrolase</keyword>
<dbReference type="InterPro" id="IPR052021">
    <property type="entry name" value="Type-I_RS_S_subunit"/>
</dbReference>
<dbReference type="EMBL" id="CP065707">
    <property type="protein sequence ID" value="QPT01406.1"/>
    <property type="molecule type" value="Genomic_DNA"/>
</dbReference>
<dbReference type="PANTHER" id="PTHR30408">
    <property type="entry name" value="TYPE-1 RESTRICTION ENZYME ECOKI SPECIFICITY PROTEIN"/>
    <property type="match status" value="1"/>
</dbReference>
<dbReference type="InterPro" id="IPR000055">
    <property type="entry name" value="Restrct_endonuc_typeI_TRD"/>
</dbReference>
<evidence type="ECO:0000256" key="3">
    <source>
        <dbReference type="ARBA" id="ARBA00023125"/>
    </source>
</evidence>
<evidence type="ECO:0000256" key="2">
    <source>
        <dbReference type="ARBA" id="ARBA00022747"/>
    </source>
</evidence>
<keyword evidence="5" id="KW-0255">Endonuclease</keyword>
<organism evidence="5 6">
    <name type="scientific">Streptococcus oralis</name>
    <dbReference type="NCBI Taxonomy" id="1303"/>
    <lineage>
        <taxon>Bacteria</taxon>
        <taxon>Bacillati</taxon>
        <taxon>Bacillota</taxon>
        <taxon>Bacilli</taxon>
        <taxon>Lactobacillales</taxon>
        <taxon>Streptococcaceae</taxon>
        <taxon>Streptococcus</taxon>
    </lineage>
</organism>
<accession>A0A7T2ZVX4</accession>
<dbReference type="CDD" id="cd17244">
    <property type="entry name" value="RMtype1_S_Apa101655I-TRD2-CR2_like"/>
    <property type="match status" value="1"/>
</dbReference>
<dbReference type="GO" id="GO:0003677">
    <property type="term" value="F:DNA binding"/>
    <property type="evidence" value="ECO:0007669"/>
    <property type="project" value="UniProtKB-KW"/>
</dbReference>
<name>A0A7T2ZVX4_STROR</name>
<dbReference type="Pfam" id="PF01420">
    <property type="entry name" value="Methylase_S"/>
    <property type="match status" value="2"/>
</dbReference>